<keyword evidence="2" id="KW-1185">Reference proteome</keyword>
<gene>
    <name evidence="1" type="ORF">CRG98_029702</name>
</gene>
<dbReference type="EMBL" id="PGOL01002175">
    <property type="protein sequence ID" value="PKI49918.1"/>
    <property type="molecule type" value="Genomic_DNA"/>
</dbReference>
<name>A0A2I0J107_PUNGR</name>
<proteinExistence type="predicted"/>
<dbReference type="Proteomes" id="UP000233551">
    <property type="component" value="Unassembled WGS sequence"/>
</dbReference>
<comment type="caution">
    <text evidence="1">The sequence shown here is derived from an EMBL/GenBank/DDBJ whole genome shotgun (WGS) entry which is preliminary data.</text>
</comment>
<accession>A0A2I0J107</accession>
<reference evidence="1 2" key="1">
    <citation type="submission" date="2017-11" db="EMBL/GenBank/DDBJ databases">
        <title>De-novo sequencing of pomegranate (Punica granatum L.) genome.</title>
        <authorList>
            <person name="Akparov Z."/>
            <person name="Amiraslanov A."/>
            <person name="Hajiyeva S."/>
            <person name="Abbasov M."/>
            <person name="Kaur K."/>
            <person name="Hamwieh A."/>
            <person name="Solovyev V."/>
            <person name="Salamov A."/>
            <person name="Braich B."/>
            <person name="Kosarev P."/>
            <person name="Mahmoud A."/>
            <person name="Hajiyev E."/>
            <person name="Babayeva S."/>
            <person name="Izzatullayeva V."/>
            <person name="Mammadov A."/>
            <person name="Mammadov A."/>
            <person name="Sharifova S."/>
            <person name="Ojaghi J."/>
            <person name="Eynullazada K."/>
            <person name="Bayramov B."/>
            <person name="Abdulazimova A."/>
            <person name="Shahmuradov I."/>
        </authorList>
    </citation>
    <scope>NUCLEOTIDE SEQUENCE [LARGE SCALE GENOMIC DNA]</scope>
    <source>
        <strain evidence="2">cv. AG2017</strain>
        <tissue evidence="1">Leaf</tissue>
    </source>
</reference>
<organism evidence="1 2">
    <name type="scientific">Punica granatum</name>
    <name type="common">Pomegranate</name>
    <dbReference type="NCBI Taxonomy" id="22663"/>
    <lineage>
        <taxon>Eukaryota</taxon>
        <taxon>Viridiplantae</taxon>
        <taxon>Streptophyta</taxon>
        <taxon>Embryophyta</taxon>
        <taxon>Tracheophyta</taxon>
        <taxon>Spermatophyta</taxon>
        <taxon>Magnoliopsida</taxon>
        <taxon>eudicotyledons</taxon>
        <taxon>Gunneridae</taxon>
        <taxon>Pentapetalae</taxon>
        <taxon>rosids</taxon>
        <taxon>malvids</taxon>
        <taxon>Myrtales</taxon>
        <taxon>Lythraceae</taxon>
        <taxon>Punica</taxon>
    </lineage>
</organism>
<evidence type="ECO:0000313" key="2">
    <source>
        <dbReference type="Proteomes" id="UP000233551"/>
    </source>
</evidence>
<sequence>MQIFSFGSLVKNFILTMQVGPALGGLDRGPLGLLLATHGHIGRSSTMPQQLCQLFDAPIYFGPFSSGCRRAATLGRLSWKLDSCALGSQTSRFYGLESTFVGAHMRATESRGLGVSTFPRGRVTDTCEKESPLPVYDPKVEGSCVDRVYG</sequence>
<evidence type="ECO:0000313" key="1">
    <source>
        <dbReference type="EMBL" id="PKI49918.1"/>
    </source>
</evidence>
<dbReference type="AlphaFoldDB" id="A0A2I0J107"/>
<protein>
    <submittedName>
        <fullName evidence="1">Uncharacterized protein</fullName>
    </submittedName>
</protein>